<dbReference type="STRING" id="104452.A0A0L7LJ14"/>
<evidence type="ECO:0000313" key="9">
    <source>
        <dbReference type="EMBL" id="KOB75354.1"/>
    </source>
</evidence>
<comment type="caution">
    <text evidence="9">The sequence shown here is derived from an EMBL/GenBank/DDBJ whole genome shotgun (WGS) entry which is preliminary data.</text>
</comment>
<evidence type="ECO:0000256" key="6">
    <source>
        <dbReference type="ARBA" id="ARBA00023242"/>
    </source>
</evidence>
<dbReference type="EMBL" id="JTDY01000941">
    <property type="protein sequence ID" value="KOB75354.1"/>
    <property type="molecule type" value="Genomic_DNA"/>
</dbReference>
<dbReference type="AlphaFoldDB" id="A0A0L7LJ14"/>
<keyword evidence="4 7" id="KW-0863">Zinc-finger</keyword>
<dbReference type="SMART" id="SM00355">
    <property type="entry name" value="ZnF_C2H2"/>
    <property type="match status" value="2"/>
</dbReference>
<dbReference type="GO" id="GO:0000981">
    <property type="term" value="F:DNA-binding transcription factor activity, RNA polymerase II-specific"/>
    <property type="evidence" value="ECO:0007669"/>
    <property type="project" value="TreeGrafter"/>
</dbReference>
<keyword evidence="6" id="KW-0539">Nucleus</keyword>
<accession>A0A0L7LJ14</accession>
<keyword evidence="10" id="KW-1185">Reference proteome</keyword>
<dbReference type="InterPro" id="IPR013087">
    <property type="entry name" value="Znf_C2H2_type"/>
</dbReference>
<evidence type="ECO:0000256" key="5">
    <source>
        <dbReference type="ARBA" id="ARBA00022833"/>
    </source>
</evidence>
<evidence type="ECO:0000256" key="2">
    <source>
        <dbReference type="ARBA" id="ARBA00022723"/>
    </source>
</evidence>
<proteinExistence type="predicted"/>
<evidence type="ECO:0000256" key="4">
    <source>
        <dbReference type="ARBA" id="ARBA00022771"/>
    </source>
</evidence>
<dbReference type="Gene3D" id="3.30.160.60">
    <property type="entry name" value="Classic Zinc Finger"/>
    <property type="match status" value="2"/>
</dbReference>
<protein>
    <submittedName>
        <fullName evidence="9">Wings down</fullName>
    </submittedName>
</protein>
<keyword evidence="5" id="KW-0862">Zinc</keyword>
<dbReference type="GO" id="GO:0008270">
    <property type="term" value="F:zinc ion binding"/>
    <property type="evidence" value="ECO:0007669"/>
    <property type="project" value="UniProtKB-KW"/>
</dbReference>
<evidence type="ECO:0000256" key="3">
    <source>
        <dbReference type="ARBA" id="ARBA00022737"/>
    </source>
</evidence>
<feature type="domain" description="C2H2-type" evidence="8">
    <location>
        <begin position="10"/>
        <end position="37"/>
    </location>
</feature>
<dbReference type="GO" id="GO:0005634">
    <property type="term" value="C:nucleus"/>
    <property type="evidence" value="ECO:0007669"/>
    <property type="project" value="UniProtKB-SubCell"/>
</dbReference>
<comment type="subcellular location">
    <subcellularLocation>
        <location evidence="1">Nucleus</location>
    </subcellularLocation>
</comment>
<dbReference type="InterPro" id="IPR036236">
    <property type="entry name" value="Znf_C2H2_sf"/>
</dbReference>
<organism evidence="9 10">
    <name type="scientific">Operophtera brumata</name>
    <name type="common">Winter moth</name>
    <name type="synonym">Phalaena brumata</name>
    <dbReference type="NCBI Taxonomy" id="104452"/>
    <lineage>
        <taxon>Eukaryota</taxon>
        <taxon>Metazoa</taxon>
        <taxon>Ecdysozoa</taxon>
        <taxon>Arthropoda</taxon>
        <taxon>Hexapoda</taxon>
        <taxon>Insecta</taxon>
        <taxon>Pterygota</taxon>
        <taxon>Neoptera</taxon>
        <taxon>Endopterygota</taxon>
        <taxon>Lepidoptera</taxon>
        <taxon>Glossata</taxon>
        <taxon>Ditrysia</taxon>
        <taxon>Geometroidea</taxon>
        <taxon>Geometridae</taxon>
        <taxon>Larentiinae</taxon>
        <taxon>Operophtera</taxon>
    </lineage>
</organism>
<dbReference type="PROSITE" id="PS50157">
    <property type="entry name" value="ZINC_FINGER_C2H2_2"/>
    <property type="match status" value="2"/>
</dbReference>
<dbReference type="PANTHER" id="PTHR24394:SF29">
    <property type="entry name" value="MYONEURIN"/>
    <property type="match status" value="1"/>
</dbReference>
<gene>
    <name evidence="9" type="ORF">OBRU01_07761</name>
</gene>
<reference evidence="9 10" key="1">
    <citation type="journal article" date="2015" name="Genome Biol. Evol.">
        <title>The genome of winter moth (Operophtera brumata) provides a genomic perspective on sexual dimorphism and phenology.</title>
        <authorList>
            <person name="Derks M.F."/>
            <person name="Smit S."/>
            <person name="Salis L."/>
            <person name="Schijlen E."/>
            <person name="Bossers A."/>
            <person name="Mateman C."/>
            <person name="Pijl A.S."/>
            <person name="de Ridder D."/>
            <person name="Groenen M.A."/>
            <person name="Visser M.E."/>
            <person name="Megens H.J."/>
        </authorList>
    </citation>
    <scope>NUCLEOTIDE SEQUENCE [LARGE SCALE GENOMIC DNA]</scope>
    <source>
        <strain evidence="9">WM2013NL</strain>
        <tissue evidence="9">Head and thorax</tissue>
    </source>
</reference>
<evidence type="ECO:0000256" key="7">
    <source>
        <dbReference type="PROSITE-ProRule" id="PRU00042"/>
    </source>
</evidence>
<dbReference type="PANTHER" id="PTHR24394">
    <property type="entry name" value="ZINC FINGER PROTEIN"/>
    <property type="match status" value="1"/>
</dbReference>
<feature type="domain" description="C2H2-type" evidence="8">
    <location>
        <begin position="38"/>
        <end position="66"/>
    </location>
</feature>
<keyword evidence="3" id="KW-0677">Repeat</keyword>
<name>A0A0L7LJ14_OPEBR</name>
<evidence type="ECO:0000259" key="8">
    <source>
        <dbReference type="PROSITE" id="PS50157"/>
    </source>
</evidence>
<evidence type="ECO:0000256" key="1">
    <source>
        <dbReference type="ARBA" id="ARBA00004123"/>
    </source>
</evidence>
<dbReference type="PROSITE" id="PS00028">
    <property type="entry name" value="ZINC_FINGER_C2H2_1"/>
    <property type="match status" value="2"/>
</dbReference>
<dbReference type="Proteomes" id="UP000037510">
    <property type="component" value="Unassembled WGS sequence"/>
</dbReference>
<evidence type="ECO:0000313" key="10">
    <source>
        <dbReference type="Proteomes" id="UP000037510"/>
    </source>
</evidence>
<sequence>MKNHADEKKYKCTFCTKSFRRRYEVNHHERLHTGDKPYRCTVCFKHFANYPNWTKHLTRAHGFNKDNIKQLREAHKQADFAAKSSPAKTESGIESAGSEISDLNAFLESDDSADERDGPNLPIAKIEREINMVIQTTDSNENITKTIKKDENIFGSHSMSDTVDAVINSIDTIDEDYDLMTTPIDLHGDVDLNTTTTDFSTDFNDVIDDSSDIKAIVEHIDALSGGMEMQPTKYTSHGMTEPEYYQPTSLPLEYGPDFTSLGSVVYTDLVNMDDHVLPHIDPLLTIKDEPNAQIVLQNLHNLQNNLYEMYEDPGACDQDWQPNLSKVFSYEEANENRIILYRATGDSSDYMSVSAGGAAPAARALLLPQQTTYLSIHRS</sequence>
<keyword evidence="2" id="KW-0479">Metal-binding</keyword>
<dbReference type="Pfam" id="PF00096">
    <property type="entry name" value="zf-C2H2"/>
    <property type="match status" value="1"/>
</dbReference>
<dbReference type="SUPFAM" id="SSF57667">
    <property type="entry name" value="beta-beta-alpha zinc fingers"/>
    <property type="match status" value="1"/>
</dbReference>